<dbReference type="GO" id="GO:0008757">
    <property type="term" value="F:S-adenosylmethionine-dependent methyltransferase activity"/>
    <property type="evidence" value="ECO:0007669"/>
    <property type="project" value="InterPro"/>
</dbReference>
<name>A0A1G2K6B9_9BACT</name>
<accession>A0A1G2K6B9</accession>
<reference evidence="2 3" key="1">
    <citation type="journal article" date="2016" name="Nat. Commun.">
        <title>Thousands of microbial genomes shed light on interconnected biogeochemical processes in an aquifer system.</title>
        <authorList>
            <person name="Anantharaman K."/>
            <person name="Brown C.T."/>
            <person name="Hug L.A."/>
            <person name="Sharon I."/>
            <person name="Castelle C.J."/>
            <person name="Probst A.J."/>
            <person name="Thomas B.C."/>
            <person name="Singh A."/>
            <person name="Wilkins M.J."/>
            <person name="Karaoz U."/>
            <person name="Brodie E.L."/>
            <person name="Williams K.H."/>
            <person name="Hubbard S.S."/>
            <person name="Banfield J.F."/>
        </authorList>
    </citation>
    <scope>NUCLEOTIDE SEQUENCE [LARGE SCALE GENOMIC DNA]</scope>
</reference>
<comment type="caution">
    <text evidence="2">The sequence shown here is derived from an EMBL/GenBank/DDBJ whole genome shotgun (WGS) entry which is preliminary data.</text>
</comment>
<feature type="domain" description="Methyltransferase type 11" evidence="1">
    <location>
        <begin position="128"/>
        <end position="218"/>
    </location>
</feature>
<dbReference type="InterPro" id="IPR013216">
    <property type="entry name" value="Methyltransf_11"/>
</dbReference>
<sequence length="293" mass="33327">MIAMKDSNKKITTVEVEAENLKYMWNRHPSSFLATYLRKGDFHPFFHCQHFFTRELILKYLTSHNPDAEFDLEEKICRPLTSFYLENIKYIHTKAPFLQDAFGSALALVSSFKAMRLGRRTLKKPSVLDIGCGSGNYFEGFKKSGLSGFICYSGIDISEKNIANANRLYPEAVFSTGNVCSLSLPDASNDIVLVTHVFEHLSPAVLTDAFQSALRVARDMLVINFFSEDDIADHDIHLVERYHYNRLARKKLKKMISGNYGLTIVDSYPGFGKVKGVDARGYPYAYSTWVIRK</sequence>
<dbReference type="Proteomes" id="UP000177152">
    <property type="component" value="Unassembled WGS sequence"/>
</dbReference>
<dbReference type="InterPro" id="IPR029063">
    <property type="entry name" value="SAM-dependent_MTases_sf"/>
</dbReference>
<evidence type="ECO:0000259" key="1">
    <source>
        <dbReference type="Pfam" id="PF08241"/>
    </source>
</evidence>
<dbReference type="SUPFAM" id="SSF53335">
    <property type="entry name" value="S-adenosyl-L-methionine-dependent methyltransferases"/>
    <property type="match status" value="1"/>
</dbReference>
<gene>
    <name evidence="2" type="ORF">A2633_05980</name>
</gene>
<protein>
    <recommendedName>
        <fullName evidence="1">Methyltransferase type 11 domain-containing protein</fullName>
    </recommendedName>
</protein>
<dbReference type="AlphaFoldDB" id="A0A1G2K6B9"/>
<evidence type="ECO:0000313" key="2">
    <source>
        <dbReference type="EMBL" id="OGZ94984.1"/>
    </source>
</evidence>
<dbReference type="PANTHER" id="PTHR43861">
    <property type="entry name" value="TRANS-ACONITATE 2-METHYLTRANSFERASE-RELATED"/>
    <property type="match status" value="1"/>
</dbReference>
<evidence type="ECO:0000313" key="3">
    <source>
        <dbReference type="Proteomes" id="UP000177152"/>
    </source>
</evidence>
<dbReference type="EMBL" id="MHQC01000020">
    <property type="protein sequence ID" value="OGZ94984.1"/>
    <property type="molecule type" value="Genomic_DNA"/>
</dbReference>
<organism evidence="2 3">
    <name type="scientific">Candidatus Sungbacteria bacterium RIFCSPHIGHO2_01_FULL_47_32</name>
    <dbReference type="NCBI Taxonomy" id="1802264"/>
    <lineage>
        <taxon>Bacteria</taxon>
        <taxon>Candidatus Sungiibacteriota</taxon>
    </lineage>
</organism>
<dbReference type="Pfam" id="PF08241">
    <property type="entry name" value="Methyltransf_11"/>
    <property type="match status" value="1"/>
</dbReference>
<dbReference type="CDD" id="cd02440">
    <property type="entry name" value="AdoMet_MTases"/>
    <property type="match status" value="1"/>
</dbReference>
<proteinExistence type="predicted"/>
<dbReference type="Gene3D" id="3.40.50.150">
    <property type="entry name" value="Vaccinia Virus protein VP39"/>
    <property type="match status" value="1"/>
</dbReference>